<proteinExistence type="predicted"/>
<evidence type="ECO:0000256" key="2">
    <source>
        <dbReference type="ARBA" id="ARBA00022692"/>
    </source>
</evidence>
<feature type="transmembrane region" description="Helical" evidence="5">
    <location>
        <begin position="151"/>
        <end position="175"/>
    </location>
</feature>
<feature type="transmembrane region" description="Helical" evidence="5">
    <location>
        <begin position="81"/>
        <end position="109"/>
    </location>
</feature>
<keyword evidence="7" id="KW-1185">Reference proteome</keyword>
<dbReference type="NCBIfam" id="NF009407">
    <property type="entry name" value="PRK12768.1"/>
    <property type="match status" value="1"/>
</dbReference>
<gene>
    <name evidence="6" type="ORF">FHS82_001800</name>
</gene>
<comment type="subcellular location">
    <subcellularLocation>
        <location evidence="1">Membrane</location>
        <topology evidence="1">Multi-pass membrane protein</topology>
    </subcellularLocation>
</comment>
<dbReference type="Pfam" id="PF07264">
    <property type="entry name" value="EI24"/>
    <property type="match status" value="1"/>
</dbReference>
<feature type="transmembrane region" description="Helical" evidence="5">
    <location>
        <begin position="38"/>
        <end position="61"/>
    </location>
</feature>
<dbReference type="Proteomes" id="UP001429580">
    <property type="component" value="Unassembled WGS sequence"/>
</dbReference>
<reference evidence="6 7" key="1">
    <citation type="submission" date="2020-03" db="EMBL/GenBank/DDBJ databases">
        <title>Genomic Encyclopedia of Type Strains, Phase IV (KMG-IV): sequencing the most valuable type-strain genomes for metagenomic binning, comparative biology and taxonomic classification.</title>
        <authorList>
            <person name="Goeker M."/>
        </authorList>
    </citation>
    <scope>NUCLEOTIDE SEQUENCE [LARGE SCALE GENOMIC DNA]</scope>
    <source>
        <strain evidence="6 7">DSM 103870</strain>
    </source>
</reference>
<evidence type="ECO:0000256" key="1">
    <source>
        <dbReference type="ARBA" id="ARBA00004141"/>
    </source>
</evidence>
<keyword evidence="3 5" id="KW-1133">Transmembrane helix</keyword>
<evidence type="ECO:0000313" key="7">
    <source>
        <dbReference type="Proteomes" id="UP001429580"/>
    </source>
</evidence>
<name>A0ABX0UYD6_9HYPH</name>
<keyword evidence="4 5" id="KW-0472">Membrane</keyword>
<evidence type="ECO:0000256" key="4">
    <source>
        <dbReference type="ARBA" id="ARBA00023136"/>
    </source>
</evidence>
<organism evidence="6 7">
    <name type="scientific">Pseudochelatococcus lubricantis</name>
    <dbReference type="NCBI Taxonomy" id="1538102"/>
    <lineage>
        <taxon>Bacteria</taxon>
        <taxon>Pseudomonadati</taxon>
        <taxon>Pseudomonadota</taxon>
        <taxon>Alphaproteobacteria</taxon>
        <taxon>Hyphomicrobiales</taxon>
        <taxon>Chelatococcaceae</taxon>
        <taxon>Pseudochelatococcus</taxon>
    </lineage>
</organism>
<accession>A0ABX0UYD6</accession>
<dbReference type="InterPro" id="IPR059112">
    <property type="entry name" value="CysZ/EI24"/>
</dbReference>
<sequence length="247" mass="26497">MANDVIPEQRREPPEIGLVLKAAVEAARDVFSPPLRRVLWRSLGLTLLLLLAIGTGLAQLIRWLSEQWVWLANYPLVGTLAVVLAGVGVFVGLVFLIPPVSAIVASYFLDDVAEIVERRCDPYGTPGKAMPVGQALLAGLRFAAISAGVNLLALMLLLVPVVNLFAFVGANAYLFGREYFELAATRYLPVAEAKELRRRHSGTVLLGGLVTALVVMVPVVNLVTPLFGAALMVRIHKAVARGTAARG</sequence>
<keyword evidence="2 5" id="KW-0812">Transmembrane</keyword>
<dbReference type="RefSeq" id="WP_166951125.1">
    <property type="nucleotide sequence ID" value="NZ_JAASQI010000003.1"/>
</dbReference>
<protein>
    <submittedName>
        <fullName evidence="6">CysZ protein</fullName>
    </submittedName>
</protein>
<feature type="transmembrane region" description="Helical" evidence="5">
    <location>
        <begin position="204"/>
        <end position="233"/>
    </location>
</feature>
<evidence type="ECO:0000256" key="3">
    <source>
        <dbReference type="ARBA" id="ARBA00022989"/>
    </source>
</evidence>
<comment type="caution">
    <text evidence="6">The sequence shown here is derived from an EMBL/GenBank/DDBJ whole genome shotgun (WGS) entry which is preliminary data.</text>
</comment>
<evidence type="ECO:0000313" key="6">
    <source>
        <dbReference type="EMBL" id="NIJ57964.1"/>
    </source>
</evidence>
<evidence type="ECO:0000256" key="5">
    <source>
        <dbReference type="SAM" id="Phobius"/>
    </source>
</evidence>
<dbReference type="EMBL" id="JAASQI010000003">
    <property type="protein sequence ID" value="NIJ57964.1"/>
    <property type="molecule type" value="Genomic_DNA"/>
</dbReference>